<evidence type="ECO:0000313" key="1">
    <source>
        <dbReference type="EMBL" id="RJO69265.1"/>
    </source>
</evidence>
<dbReference type="AlphaFoldDB" id="A0A3A4JKZ1"/>
<name>A0A3A4JKZ1_9NOCA</name>
<proteinExistence type="predicted"/>
<keyword evidence="2" id="KW-1185">Reference proteome</keyword>
<evidence type="ECO:0000313" key="2">
    <source>
        <dbReference type="Proteomes" id="UP000266677"/>
    </source>
</evidence>
<gene>
    <name evidence="1" type="ORF">D5S18_31990</name>
</gene>
<comment type="caution">
    <text evidence="1">The sequence shown here is derived from an EMBL/GenBank/DDBJ whole genome shotgun (WGS) entry which is preliminary data.</text>
</comment>
<dbReference type="Proteomes" id="UP000266677">
    <property type="component" value="Unassembled WGS sequence"/>
</dbReference>
<organism evidence="1 2">
    <name type="scientific">Nocardia panacis</name>
    <dbReference type="NCBI Taxonomy" id="2340916"/>
    <lineage>
        <taxon>Bacteria</taxon>
        <taxon>Bacillati</taxon>
        <taxon>Actinomycetota</taxon>
        <taxon>Actinomycetes</taxon>
        <taxon>Mycobacteriales</taxon>
        <taxon>Nocardiaceae</taxon>
        <taxon>Nocardia</taxon>
    </lineage>
</organism>
<dbReference type="EMBL" id="QZFU01000045">
    <property type="protein sequence ID" value="RJO69265.1"/>
    <property type="molecule type" value="Genomic_DNA"/>
</dbReference>
<protein>
    <recommendedName>
        <fullName evidence="3">Lytic transglycosylase domain-containing protein</fullName>
    </recommendedName>
</protein>
<sequence>MTSPYNSVSVNPAVYYGAAQKLISLTEEINTAVGRDLLPWPSYPGMGGDYPAVRAWNTACHKLAGAVRTAIVAYAGALAHFGDVLNICGYNWGTAEYNATIGAKGAPPALPPRAAVTPMGDAGFPPMPDPKGDNGAGLVIRGAGTVETWEGAPNGRADALDAAATAWTAFSRSHELDNAATILRGIRDSFEVIHAPEVPDIKEALDVLAGGADGIRDGAAMLATELRNHHDGLLDARQRLSATAPAAFTRHPGAVSTTVDNTVVRVSVDAELSGDDVRAAYSHFTTAASNTSLFDYLAHCADRDGFRGVVGADVLKYVPQLRALKELPLTTVSGDPRANVDSLERRDNDGKPVSTMDVIATWEAPQAALTAVDPNALDKYGPLVKNWAMLAVKYGNEAGVDPRMVLAMALQEGAPLRTGYPRDGVTLPQALSDPGSFHPDPKGPQAGVMYDELRLNSGRLGASKHGRPIFNYDGPGNSIGLTNMKEDPFNEIATRYQDKFSGQSWSDLAGNDDLAMKAAAYNLKMLNEEAASHAESRVKAGQPLDQFLGSGYNAGGLVGRSEQVARGVDSFRDGSDGGNNEVEHGRSSVSLVALANQILCGSGAYR</sequence>
<reference evidence="1 2" key="1">
    <citation type="submission" date="2018-09" db="EMBL/GenBank/DDBJ databases">
        <title>YIM PH21274 draft genome.</title>
        <authorList>
            <person name="Miao C."/>
        </authorList>
    </citation>
    <scope>NUCLEOTIDE SEQUENCE [LARGE SCALE GENOMIC DNA]</scope>
    <source>
        <strain evidence="1 2">YIM PH 21724</strain>
    </source>
</reference>
<accession>A0A3A4JKZ1</accession>
<evidence type="ECO:0008006" key="3">
    <source>
        <dbReference type="Google" id="ProtNLM"/>
    </source>
</evidence>